<feature type="region of interest" description="Disordered" evidence="1">
    <location>
        <begin position="196"/>
        <end position="217"/>
    </location>
</feature>
<organism evidence="3 4">
    <name type="scientific">Schizopora paradoxa</name>
    <dbReference type="NCBI Taxonomy" id="27342"/>
    <lineage>
        <taxon>Eukaryota</taxon>
        <taxon>Fungi</taxon>
        <taxon>Dikarya</taxon>
        <taxon>Basidiomycota</taxon>
        <taxon>Agaricomycotina</taxon>
        <taxon>Agaricomycetes</taxon>
        <taxon>Hymenochaetales</taxon>
        <taxon>Schizoporaceae</taxon>
        <taxon>Schizopora</taxon>
    </lineage>
</organism>
<evidence type="ECO:0000256" key="1">
    <source>
        <dbReference type="SAM" id="MobiDB-lite"/>
    </source>
</evidence>
<sequence>MDPIFPAYPRHTFVQTVEHAKDSVNYPACLKPSPNGQGHEMSIEEATELLQKILDGAYANDAPLLDAIFAPLPADLAKPGDAGNPQKPEHASYIKKLQDGEGKWYEREVIFKGVLPKNFVPSGNKTYFSAFGPTPWYVAGQDPTPSEDTFDPADAKARSPSPAPMEMMERGAATDATYPSTYYYPAPPVPPFPEQVHTTTGKRGRDDEESISAARSEKRLKDSEEYVYGYVDLTPAPSCLSPEESRVRDFLQICFRSIGRDIDMSELQAPSVELLYQMGSKHRYRRFTHREWEAVWRRLVKIALGLRFAAAEDYKNRLDDIIVFRQGLTHICPVEGCPHSSSDPRALYEHILVHVVRGFFCPKCKTLFSGFDDLDAHLDGIEDPNRKPHPCLDLAREYHYLDHKHIFSMMFLGALESYGISSDLFRRLAMRERGLVYVNLRYSRAHDLLYNETMRMGMCDSKFVMPRQGLILQKK</sequence>
<gene>
    <name evidence="3" type="ORF">SCHPADRAFT_895117</name>
</gene>
<reference evidence="3 4" key="1">
    <citation type="submission" date="2015-04" db="EMBL/GenBank/DDBJ databases">
        <title>Complete genome sequence of Schizopora paradoxa KUC8140, a cosmopolitan wood degrader in East Asia.</title>
        <authorList>
            <consortium name="DOE Joint Genome Institute"/>
            <person name="Min B."/>
            <person name="Park H."/>
            <person name="Jang Y."/>
            <person name="Kim J.-J."/>
            <person name="Kim K.H."/>
            <person name="Pangilinan J."/>
            <person name="Lipzen A."/>
            <person name="Riley R."/>
            <person name="Grigoriev I.V."/>
            <person name="Spatafora J.W."/>
            <person name="Choi I.-G."/>
        </authorList>
    </citation>
    <scope>NUCLEOTIDE SEQUENCE [LARGE SCALE GENOMIC DNA]</scope>
    <source>
        <strain evidence="3 4">KUC8140</strain>
    </source>
</reference>
<accession>A0A0H2RPS2</accession>
<feature type="region of interest" description="Disordered" evidence="1">
    <location>
        <begin position="141"/>
        <end position="165"/>
    </location>
</feature>
<protein>
    <recommendedName>
        <fullName evidence="2">C2H2-type domain-containing protein</fullName>
    </recommendedName>
</protein>
<proteinExistence type="predicted"/>
<evidence type="ECO:0000313" key="4">
    <source>
        <dbReference type="Proteomes" id="UP000053477"/>
    </source>
</evidence>
<evidence type="ECO:0000259" key="2">
    <source>
        <dbReference type="SMART" id="SM00355"/>
    </source>
</evidence>
<keyword evidence="4" id="KW-1185">Reference proteome</keyword>
<name>A0A0H2RPS2_9AGAM</name>
<dbReference type="AlphaFoldDB" id="A0A0H2RPS2"/>
<dbReference type="InterPro" id="IPR013087">
    <property type="entry name" value="Znf_C2H2_type"/>
</dbReference>
<dbReference type="InParanoid" id="A0A0H2RPS2"/>
<dbReference type="EMBL" id="KQ086178">
    <property type="protein sequence ID" value="KLO06831.1"/>
    <property type="molecule type" value="Genomic_DNA"/>
</dbReference>
<dbReference type="Proteomes" id="UP000053477">
    <property type="component" value="Unassembled WGS sequence"/>
</dbReference>
<feature type="domain" description="C2H2-type" evidence="2">
    <location>
        <begin position="359"/>
        <end position="379"/>
    </location>
</feature>
<evidence type="ECO:0000313" key="3">
    <source>
        <dbReference type="EMBL" id="KLO06831.1"/>
    </source>
</evidence>
<feature type="domain" description="C2H2-type" evidence="2">
    <location>
        <begin position="330"/>
        <end position="354"/>
    </location>
</feature>
<dbReference type="SMART" id="SM00355">
    <property type="entry name" value="ZnF_C2H2"/>
    <property type="match status" value="2"/>
</dbReference>